<sequence length="130" mass="13545">MPAVQQASSPAITAQLTEIEGELAAMRQNPGVDTKKLLKRMDESLSSLELKLGATQAEVGKLSSNLAGHVSKHPVLSGYRLLAVVGDQAVVEDMGTGRVAVLKTNEHLGGLTVYQVSGGEVVTNYGVFGG</sequence>
<accession>A0A1A6C370</accession>
<dbReference type="AlphaFoldDB" id="A0A1A6C370"/>
<evidence type="ECO:0000313" key="1">
    <source>
        <dbReference type="EMBL" id="OBS08990.1"/>
    </source>
</evidence>
<gene>
    <name evidence="1" type="ORF">Thpro_022107</name>
</gene>
<protein>
    <submittedName>
        <fullName evidence="1">Uncharacterized protein</fullName>
    </submittedName>
</protein>
<keyword evidence="2" id="KW-1185">Reference proteome</keyword>
<proteinExistence type="predicted"/>
<evidence type="ECO:0000313" key="2">
    <source>
        <dbReference type="Proteomes" id="UP000029273"/>
    </source>
</evidence>
<dbReference type="EMBL" id="JQSG02000004">
    <property type="protein sequence ID" value="OBS08990.1"/>
    <property type="molecule type" value="Genomic_DNA"/>
</dbReference>
<name>A0A1A6C370_9GAMM</name>
<reference evidence="1 2" key="1">
    <citation type="journal article" date="2014" name="Genome Announc.">
        <title>Draft Genome Sequence of the Iron-Oxidizing, Acidophilic, and Halotolerant 'Thiobacillus prosperus' Type Strain DSM 5130.</title>
        <authorList>
            <person name="Ossandon F.J."/>
            <person name="Cardenas J.P."/>
            <person name="Corbett M."/>
            <person name="Quatrini R."/>
            <person name="Holmes D.S."/>
            <person name="Watkin E."/>
        </authorList>
    </citation>
    <scope>NUCLEOTIDE SEQUENCE [LARGE SCALE GENOMIC DNA]</scope>
    <source>
        <strain evidence="1 2">DSM 5130</strain>
    </source>
</reference>
<dbReference type="Proteomes" id="UP000029273">
    <property type="component" value="Unassembled WGS sequence"/>
</dbReference>
<comment type="caution">
    <text evidence="1">The sequence shown here is derived from an EMBL/GenBank/DDBJ whole genome shotgun (WGS) entry which is preliminary data.</text>
</comment>
<organism evidence="1 2">
    <name type="scientific">Acidihalobacter prosperus</name>
    <dbReference type="NCBI Taxonomy" id="160660"/>
    <lineage>
        <taxon>Bacteria</taxon>
        <taxon>Pseudomonadati</taxon>
        <taxon>Pseudomonadota</taxon>
        <taxon>Gammaproteobacteria</taxon>
        <taxon>Chromatiales</taxon>
        <taxon>Ectothiorhodospiraceae</taxon>
        <taxon>Acidihalobacter</taxon>
    </lineage>
</organism>